<evidence type="ECO:0000313" key="4">
    <source>
        <dbReference type="EMBL" id="CAB4203306.1"/>
    </source>
</evidence>
<feature type="domain" description="Calcineurin-like phosphoesterase" evidence="1">
    <location>
        <begin position="69"/>
        <end position="232"/>
    </location>
</feature>
<evidence type="ECO:0000313" key="3">
    <source>
        <dbReference type="EMBL" id="CAB4183951.1"/>
    </source>
</evidence>
<sequence>MSLADDLRQAGAPAWPVIQPGKRYTVPTLNPKPIRQGEYQTAVILPDMQLGYFHQHGGNLEPIHDEQAIEVAMHIIKASKPAQIVLVGDNLDLCEFGKYRYTPAFARTTQASIDRATELCAQLRKLAPQATITWIAGNHEERLGNFILDSATAAFGLRRGNIPSEWPVMSVPYLCRLDEFEVEYLPGYPTGAHWINNNLKVIHGDKVASGGSTAHKYLSSEKVSVIFGHIHRREWAERTRDYHDGAQTIMAASPGCLARTDGAVPSTRGATDTDGKPLYRSEDWQTGIAVVDYEPGDGKFVYEQVAISNGWARWRGVDYFAGGK</sequence>
<gene>
    <name evidence="3" type="ORF">UFOVP1111_19</name>
    <name evidence="4" type="ORF">UFOVP1380_24</name>
    <name evidence="2" type="ORF">UFOVP943_24</name>
</gene>
<evidence type="ECO:0000259" key="1">
    <source>
        <dbReference type="Pfam" id="PF00149"/>
    </source>
</evidence>
<dbReference type="InterPro" id="IPR004843">
    <property type="entry name" value="Calcineurin-like_PHP"/>
</dbReference>
<dbReference type="EMBL" id="LR797330">
    <property type="protein sequence ID" value="CAB4203306.1"/>
    <property type="molecule type" value="Genomic_DNA"/>
</dbReference>
<dbReference type="Gene3D" id="3.60.21.10">
    <property type="match status" value="1"/>
</dbReference>
<accession>A0A6J5RXE8</accession>
<dbReference type="EMBL" id="LR797058">
    <property type="protein sequence ID" value="CAB4183951.1"/>
    <property type="molecule type" value="Genomic_DNA"/>
</dbReference>
<dbReference type="EMBL" id="LR796901">
    <property type="protein sequence ID" value="CAB4173442.1"/>
    <property type="molecule type" value="Genomic_DNA"/>
</dbReference>
<reference evidence="4" key="1">
    <citation type="submission" date="2020-05" db="EMBL/GenBank/DDBJ databases">
        <authorList>
            <person name="Chiriac C."/>
            <person name="Salcher M."/>
            <person name="Ghai R."/>
            <person name="Kavagutti S V."/>
        </authorList>
    </citation>
    <scope>NUCLEOTIDE SEQUENCE</scope>
</reference>
<dbReference type="GO" id="GO:0016787">
    <property type="term" value="F:hydrolase activity"/>
    <property type="evidence" value="ECO:0007669"/>
    <property type="project" value="InterPro"/>
</dbReference>
<organism evidence="4">
    <name type="scientific">uncultured Caudovirales phage</name>
    <dbReference type="NCBI Taxonomy" id="2100421"/>
    <lineage>
        <taxon>Viruses</taxon>
        <taxon>Duplodnaviria</taxon>
        <taxon>Heunggongvirae</taxon>
        <taxon>Uroviricota</taxon>
        <taxon>Caudoviricetes</taxon>
        <taxon>Peduoviridae</taxon>
        <taxon>Maltschvirus</taxon>
        <taxon>Maltschvirus maltsch</taxon>
    </lineage>
</organism>
<dbReference type="Pfam" id="PF00149">
    <property type="entry name" value="Metallophos"/>
    <property type="match status" value="1"/>
</dbReference>
<dbReference type="InterPro" id="IPR029052">
    <property type="entry name" value="Metallo-depent_PP-like"/>
</dbReference>
<dbReference type="SUPFAM" id="SSF56300">
    <property type="entry name" value="Metallo-dependent phosphatases"/>
    <property type="match status" value="1"/>
</dbReference>
<protein>
    <submittedName>
        <fullName evidence="4">Calcineurin-like phosphoesterase domain, lpxH type</fullName>
    </submittedName>
</protein>
<proteinExistence type="predicted"/>
<name>A0A6J5RXE8_9CAUD</name>
<evidence type="ECO:0000313" key="2">
    <source>
        <dbReference type="EMBL" id="CAB4173442.1"/>
    </source>
</evidence>